<dbReference type="RefSeq" id="WP_394471122.1">
    <property type="nucleotide sequence ID" value="NZ_JBIGHY010000004.1"/>
</dbReference>
<sequence>MSAPIKPQRHARGKRPQFYATPGMDDAMSMVLVLAQELSVLRDRVDAIERVSAAHGIDMASEIDALVLDQAALDARELRRQQLFERLYYLVQKQAHELRQAESKQQYDQVISETAQA</sequence>
<keyword evidence="2" id="KW-1185">Reference proteome</keyword>
<protein>
    <submittedName>
        <fullName evidence="1">Uncharacterized protein</fullName>
    </submittedName>
</protein>
<accession>A0ABW7ENJ3</accession>
<organism evidence="1 2">
    <name type="scientific">Pelomonas dachongensis</name>
    <dbReference type="NCBI Taxonomy" id="3299029"/>
    <lineage>
        <taxon>Bacteria</taxon>
        <taxon>Pseudomonadati</taxon>
        <taxon>Pseudomonadota</taxon>
        <taxon>Betaproteobacteria</taxon>
        <taxon>Burkholderiales</taxon>
        <taxon>Sphaerotilaceae</taxon>
        <taxon>Roseateles</taxon>
    </lineage>
</organism>
<comment type="caution">
    <text evidence="1">The sequence shown here is derived from an EMBL/GenBank/DDBJ whole genome shotgun (WGS) entry which is preliminary data.</text>
</comment>
<dbReference type="EMBL" id="JBIGHY010000004">
    <property type="protein sequence ID" value="MFG6415062.1"/>
    <property type="molecule type" value="Genomic_DNA"/>
</dbReference>
<reference evidence="1 2" key="1">
    <citation type="submission" date="2024-09" db="EMBL/GenBank/DDBJ databases">
        <title>Novel species of the genus Pelomonas and Roseateles isolated from streams.</title>
        <authorList>
            <person name="Lu H."/>
        </authorList>
    </citation>
    <scope>NUCLEOTIDE SEQUENCE [LARGE SCALE GENOMIC DNA]</scope>
    <source>
        <strain evidence="1 2">DC23W</strain>
    </source>
</reference>
<name>A0ABW7ENJ3_9BURK</name>
<dbReference type="Proteomes" id="UP001606300">
    <property type="component" value="Unassembled WGS sequence"/>
</dbReference>
<evidence type="ECO:0000313" key="1">
    <source>
        <dbReference type="EMBL" id="MFG6415062.1"/>
    </source>
</evidence>
<evidence type="ECO:0000313" key="2">
    <source>
        <dbReference type="Proteomes" id="UP001606300"/>
    </source>
</evidence>
<gene>
    <name evidence="1" type="ORF">ACG02S_14270</name>
</gene>
<proteinExistence type="predicted"/>